<feature type="compositionally biased region" description="Basic and acidic residues" evidence="1">
    <location>
        <begin position="108"/>
        <end position="131"/>
    </location>
</feature>
<protein>
    <submittedName>
        <fullName evidence="2">Alpha/beta hydrolase fold-3</fullName>
    </submittedName>
</protein>
<organism evidence="2 3">
    <name type="scientific">Macrophomina phaseolina (strain MS6)</name>
    <name type="common">Charcoal rot fungus</name>
    <dbReference type="NCBI Taxonomy" id="1126212"/>
    <lineage>
        <taxon>Eukaryota</taxon>
        <taxon>Fungi</taxon>
        <taxon>Dikarya</taxon>
        <taxon>Ascomycota</taxon>
        <taxon>Pezizomycotina</taxon>
        <taxon>Dothideomycetes</taxon>
        <taxon>Dothideomycetes incertae sedis</taxon>
        <taxon>Botryosphaeriales</taxon>
        <taxon>Botryosphaeriaceae</taxon>
        <taxon>Macrophomina</taxon>
    </lineage>
</organism>
<feature type="region of interest" description="Disordered" evidence="1">
    <location>
        <begin position="107"/>
        <end position="131"/>
    </location>
</feature>
<feature type="compositionally biased region" description="Low complexity" evidence="1">
    <location>
        <begin position="465"/>
        <end position="480"/>
    </location>
</feature>
<comment type="caution">
    <text evidence="2">The sequence shown here is derived from an EMBL/GenBank/DDBJ whole genome shotgun (WGS) entry which is preliminary data.</text>
</comment>
<evidence type="ECO:0000256" key="1">
    <source>
        <dbReference type="SAM" id="MobiDB-lite"/>
    </source>
</evidence>
<dbReference type="HOGENOM" id="CLU_555561_0_0_1"/>
<evidence type="ECO:0000313" key="2">
    <source>
        <dbReference type="EMBL" id="EKG16892.1"/>
    </source>
</evidence>
<accession>K2RVZ3</accession>
<sequence length="491" mass="53069">MVPTLASVRTWMTSCISISTAISRIPTNRPPRPSLNTESPNRLKRDSAAIQGLWTLRPRNPRHLTSKGSWGSLDINSSTCIWCRCCKKVKVCCKHILLRFNTRAWQSGREKSGSRERKSSGAEDHSALRRDFTDRMLDSETQKIPCALYGAEAESVEVLANSHVHAAARNSQASKVGRPTTGIGTESHARPEPGIEAPHLTHCNDNPHETATEVRALSTFNAPGLPNARLACTSPHSSLDTLQSSASSLERAHLRREERWRLLRPLHPEYDEEASHLRSAVAVCGPLDSDGESENPRPAPARERPARTSLSASARRRAALASPAIPSALVKPEKDCEPVVPKLRGGGGGGGGDPTVERVPAREWFLAGGIGVPPTYATYKAKRRDERAKGRKRASRGSWKDIIHWGAPPLEQTALGTRPPPRRRCCFRAWCSCSFGCGRRPSNSGTRSDQQPVNGNNDNNRTSSAGGNPQAPAAPQADNPSGGGNAPAGGD</sequence>
<feature type="region of interest" description="Disordered" evidence="1">
    <location>
        <begin position="285"/>
        <end position="315"/>
    </location>
</feature>
<keyword evidence="2" id="KW-0378">Hydrolase</keyword>
<dbReference type="EMBL" id="AHHD01000259">
    <property type="protein sequence ID" value="EKG16892.1"/>
    <property type="molecule type" value="Genomic_DNA"/>
</dbReference>
<dbReference type="GO" id="GO:0016787">
    <property type="term" value="F:hydrolase activity"/>
    <property type="evidence" value="ECO:0007669"/>
    <property type="project" value="UniProtKB-KW"/>
</dbReference>
<dbReference type="VEuPathDB" id="FungiDB:MPH_05873"/>
<feature type="compositionally biased region" description="Polar residues" evidence="1">
    <location>
        <begin position="441"/>
        <end position="464"/>
    </location>
</feature>
<dbReference type="InParanoid" id="K2RVZ3"/>
<reference evidence="2 3" key="1">
    <citation type="journal article" date="2012" name="BMC Genomics">
        <title>Tools to kill: Genome of one of the most destructive plant pathogenic fungi Macrophomina phaseolina.</title>
        <authorList>
            <person name="Islam M.S."/>
            <person name="Haque M.S."/>
            <person name="Islam M.M."/>
            <person name="Emdad E.M."/>
            <person name="Halim A."/>
            <person name="Hossen Q.M.M."/>
            <person name="Hossain M.Z."/>
            <person name="Ahmed B."/>
            <person name="Rahim S."/>
            <person name="Rahman M.S."/>
            <person name="Alam M.M."/>
            <person name="Hou S."/>
            <person name="Wan X."/>
            <person name="Saito J.A."/>
            <person name="Alam M."/>
        </authorList>
    </citation>
    <scope>NUCLEOTIDE SEQUENCE [LARGE SCALE GENOMIC DNA]</scope>
    <source>
        <strain evidence="2 3">MS6</strain>
    </source>
</reference>
<feature type="region of interest" description="Disordered" evidence="1">
    <location>
        <begin position="440"/>
        <end position="491"/>
    </location>
</feature>
<feature type="compositionally biased region" description="Gly residues" evidence="1">
    <location>
        <begin position="481"/>
        <end position="491"/>
    </location>
</feature>
<dbReference type="AlphaFoldDB" id="K2RVZ3"/>
<name>K2RVZ3_MACPH</name>
<dbReference type="Proteomes" id="UP000007129">
    <property type="component" value="Unassembled WGS sequence"/>
</dbReference>
<proteinExistence type="predicted"/>
<evidence type="ECO:0000313" key="3">
    <source>
        <dbReference type="Proteomes" id="UP000007129"/>
    </source>
</evidence>
<feature type="region of interest" description="Disordered" evidence="1">
    <location>
        <begin position="381"/>
        <end position="400"/>
    </location>
</feature>
<gene>
    <name evidence="2" type="ORF">MPH_05873</name>
</gene>
<feature type="region of interest" description="Disordered" evidence="1">
    <location>
        <begin position="170"/>
        <end position="198"/>
    </location>
</feature>